<dbReference type="EMBL" id="JAWJYN010000001">
    <property type="protein sequence ID" value="MDZ8161744.1"/>
    <property type="molecule type" value="Genomic_DNA"/>
</dbReference>
<dbReference type="Pfam" id="PF01476">
    <property type="entry name" value="LysM"/>
    <property type="match status" value="1"/>
</dbReference>
<dbReference type="RefSeq" id="WP_194425223.1">
    <property type="nucleotide sequence ID" value="NZ_BAAAPT010000001.1"/>
</dbReference>
<evidence type="ECO:0000313" key="2">
    <source>
        <dbReference type="EMBL" id="MDZ8161744.1"/>
    </source>
</evidence>
<evidence type="ECO:0000259" key="1">
    <source>
        <dbReference type="PROSITE" id="PS51782"/>
    </source>
</evidence>
<accession>A0ABU5N6Q6</accession>
<organism evidence="2 3">
    <name type="scientific">Microbacterium aquimaris</name>
    <dbReference type="NCBI Taxonomy" id="459816"/>
    <lineage>
        <taxon>Bacteria</taxon>
        <taxon>Bacillati</taxon>
        <taxon>Actinomycetota</taxon>
        <taxon>Actinomycetes</taxon>
        <taxon>Micrococcales</taxon>
        <taxon>Microbacteriaceae</taxon>
        <taxon>Microbacterium</taxon>
    </lineage>
</organism>
<evidence type="ECO:0000313" key="3">
    <source>
        <dbReference type="Proteomes" id="UP001291912"/>
    </source>
</evidence>
<dbReference type="Gene3D" id="3.10.350.10">
    <property type="entry name" value="LysM domain"/>
    <property type="match status" value="1"/>
</dbReference>
<comment type="caution">
    <text evidence="2">The sequence shown here is derived from an EMBL/GenBank/DDBJ whole genome shotgun (WGS) entry which is preliminary data.</text>
</comment>
<dbReference type="CDD" id="cd00118">
    <property type="entry name" value="LysM"/>
    <property type="match status" value="1"/>
</dbReference>
<name>A0ABU5N6Q6_9MICO</name>
<keyword evidence="3" id="KW-1185">Reference proteome</keyword>
<dbReference type="PROSITE" id="PS51782">
    <property type="entry name" value="LYSM"/>
    <property type="match status" value="1"/>
</dbReference>
<proteinExistence type="predicted"/>
<reference evidence="2 3" key="1">
    <citation type="submission" date="2023-10" db="EMBL/GenBank/DDBJ databases">
        <title>Microbacterium xanthum sp. nov., isolated from seaweed.</title>
        <authorList>
            <person name="Lee S.D."/>
        </authorList>
    </citation>
    <scope>NUCLEOTIDE SEQUENCE [LARGE SCALE GENOMIC DNA]</scope>
    <source>
        <strain evidence="2 3">KCTC 19124</strain>
    </source>
</reference>
<feature type="domain" description="LysM" evidence="1">
    <location>
        <begin position="60"/>
        <end position="109"/>
    </location>
</feature>
<protein>
    <submittedName>
        <fullName evidence="2">LysM peptidoglycan-binding domain-containing protein</fullName>
    </submittedName>
</protein>
<dbReference type="InterPro" id="IPR036779">
    <property type="entry name" value="LysM_dom_sf"/>
</dbReference>
<dbReference type="InterPro" id="IPR018392">
    <property type="entry name" value="LysM"/>
</dbReference>
<dbReference type="SMART" id="SM00257">
    <property type="entry name" value="LysM"/>
    <property type="match status" value="1"/>
</dbReference>
<gene>
    <name evidence="2" type="ORF">R2Q92_07805</name>
</gene>
<dbReference type="Proteomes" id="UP001291912">
    <property type="component" value="Unassembled WGS sequence"/>
</dbReference>
<sequence length="118" mass="12038">MTAITITPQPRTRLRMTARGRRVFTALAAFPVAACVAVAVISGGGALASRDAGADPASFSTVVVGAGDSLWSIAERVAPSSDPRDVIDDIARLNALDGVAVSAGQELAIPTRYTADGQ</sequence>